<sequence>MQTGLGRDAVHRPSSQITPEQGELLKAALTNTQQGGRGPYGAGALLRDLTAVRHLLTRRDRQHRRAAAVGDSVPAPQSADALTAALGHAADRIVQHYRTVTALVQEHHWLPARHLDHGSTAGQDPAGHRQPATSLDTVSWWGPRPEDREAVRLLAGPFFDHERAAGIRHGYDPFDRLVLHCAAAHAFAVQWPAACAPSPDRQITPAYRPLPNGRVDLEPLGDRAHPYPEPSATPSAPITSTGQDRR</sequence>
<reference evidence="2" key="1">
    <citation type="submission" date="2020-07" db="EMBL/GenBank/DDBJ databases">
        <authorList>
            <person name="Tarantini F.S."/>
            <person name="Hong K.W."/>
            <person name="Chan K.G."/>
        </authorList>
    </citation>
    <scope>NUCLEOTIDE SEQUENCE</scope>
    <source>
        <strain evidence="2">32-07</strain>
    </source>
</reference>
<gene>
    <name evidence="2" type="ORF">AGRA3207_007354</name>
</gene>
<evidence type="ECO:0000313" key="2">
    <source>
        <dbReference type="EMBL" id="QXJ25803.1"/>
    </source>
</evidence>
<dbReference type="Proteomes" id="UP001049518">
    <property type="component" value="Chromosome"/>
</dbReference>
<feature type="region of interest" description="Disordered" evidence="1">
    <location>
        <begin position="115"/>
        <end position="141"/>
    </location>
</feature>
<name>A0ABX8R4N8_9ACTN</name>
<feature type="region of interest" description="Disordered" evidence="1">
    <location>
        <begin position="205"/>
        <end position="246"/>
    </location>
</feature>
<feature type="compositionally biased region" description="Polar residues" evidence="1">
    <location>
        <begin position="232"/>
        <end position="246"/>
    </location>
</feature>
<dbReference type="RefSeq" id="WP_231331993.1">
    <property type="nucleotide sequence ID" value="NZ_CP059572.1"/>
</dbReference>
<protein>
    <submittedName>
        <fullName evidence="2">Uncharacterized protein</fullName>
    </submittedName>
</protein>
<feature type="compositionally biased region" description="Basic and acidic residues" evidence="1">
    <location>
        <begin position="215"/>
        <end position="226"/>
    </location>
</feature>
<organism evidence="2 3">
    <name type="scientific">Actinomadura graeca</name>
    <dbReference type="NCBI Taxonomy" id="2750812"/>
    <lineage>
        <taxon>Bacteria</taxon>
        <taxon>Bacillati</taxon>
        <taxon>Actinomycetota</taxon>
        <taxon>Actinomycetes</taxon>
        <taxon>Streptosporangiales</taxon>
        <taxon>Thermomonosporaceae</taxon>
        <taxon>Actinomadura</taxon>
    </lineage>
</organism>
<proteinExistence type="predicted"/>
<evidence type="ECO:0000313" key="3">
    <source>
        <dbReference type="Proteomes" id="UP001049518"/>
    </source>
</evidence>
<accession>A0ABX8R4N8</accession>
<evidence type="ECO:0000256" key="1">
    <source>
        <dbReference type="SAM" id="MobiDB-lite"/>
    </source>
</evidence>
<keyword evidence="3" id="KW-1185">Reference proteome</keyword>
<dbReference type="EMBL" id="CP059572">
    <property type="protein sequence ID" value="QXJ25803.1"/>
    <property type="molecule type" value="Genomic_DNA"/>
</dbReference>